<evidence type="ECO:0000256" key="1">
    <source>
        <dbReference type="ARBA" id="ARBA00022729"/>
    </source>
</evidence>
<dbReference type="GO" id="GO:0015159">
    <property type="term" value="F:polysaccharide transmembrane transporter activity"/>
    <property type="evidence" value="ECO:0007669"/>
    <property type="project" value="InterPro"/>
</dbReference>
<evidence type="ECO:0000259" key="3">
    <source>
        <dbReference type="Pfam" id="PF02563"/>
    </source>
</evidence>
<dbReference type="PROSITE" id="PS51257">
    <property type="entry name" value="PROKAR_LIPOPROTEIN"/>
    <property type="match status" value="1"/>
</dbReference>
<dbReference type="Proteomes" id="UP000305939">
    <property type="component" value="Unassembled WGS sequence"/>
</dbReference>
<dbReference type="PANTHER" id="PTHR33619:SF3">
    <property type="entry name" value="POLYSACCHARIDE EXPORT PROTEIN GFCE-RELATED"/>
    <property type="match status" value="1"/>
</dbReference>
<dbReference type="OrthoDB" id="662756at2"/>
<dbReference type="AlphaFoldDB" id="A0A4S3M157"/>
<accession>A0A4S3M157</accession>
<dbReference type="InterPro" id="IPR003715">
    <property type="entry name" value="Poly_export_N"/>
</dbReference>
<keyword evidence="2" id="KW-0472">Membrane</keyword>
<dbReference type="Gene3D" id="3.10.560.10">
    <property type="entry name" value="Outer membrane lipoprotein wza domain like"/>
    <property type="match status" value="1"/>
</dbReference>
<evidence type="ECO:0000313" key="5">
    <source>
        <dbReference type="Proteomes" id="UP000305939"/>
    </source>
</evidence>
<reference evidence="4 5" key="1">
    <citation type="submission" date="2019-04" db="EMBL/GenBank/DDBJ databases">
        <title>Draft genome sequence of Robertkochia marina CC-AMO-30D.</title>
        <authorList>
            <person name="Hameed A."/>
            <person name="Lin S.-Y."/>
            <person name="Shahina M."/>
            <person name="Lai W.-A."/>
            <person name="Young C.-C."/>
        </authorList>
    </citation>
    <scope>NUCLEOTIDE SEQUENCE [LARGE SCALE GENOMIC DNA]</scope>
    <source>
        <strain evidence="4 5">CC-AMO-30D</strain>
    </source>
</reference>
<feature type="transmembrane region" description="Helical" evidence="2">
    <location>
        <begin position="231"/>
        <end position="249"/>
    </location>
</feature>
<proteinExistence type="predicted"/>
<sequence>MFKKPLLVLVIIFIFGFLFSCSSQKDVVYLQNFEPQEGVEDLNKFEPRFKVNDIVSIFVSAYDMEAVEPFNLSTGSGDNTEAIDYIIDKDGYIDYPVLGRVELKGKTVSAAKEMLVDRLSKYLKDPIVNIRIKNFRITLLGAIKSPGTYVISGERITLLEAIGLGGDLDIKGKRDNIMVIRDIDGTKVSTRVNLRDKSFLTSPVYYLTQNDVVYVEPNKYATSASKRDGRLGLVMGVLGFLVSMTVLITN</sequence>
<feature type="domain" description="Polysaccharide export protein N-terminal" evidence="3">
    <location>
        <begin position="48"/>
        <end position="132"/>
    </location>
</feature>
<keyword evidence="2" id="KW-1133">Transmembrane helix</keyword>
<dbReference type="Pfam" id="PF02563">
    <property type="entry name" value="Poly_export"/>
    <property type="match status" value="1"/>
</dbReference>
<dbReference type="InterPro" id="IPR049712">
    <property type="entry name" value="Poly_export"/>
</dbReference>
<name>A0A4S3M157_9FLAO</name>
<protein>
    <submittedName>
        <fullName evidence="4">Polysaccharide export protein</fullName>
    </submittedName>
</protein>
<comment type="caution">
    <text evidence="4">The sequence shown here is derived from an EMBL/GenBank/DDBJ whole genome shotgun (WGS) entry which is preliminary data.</text>
</comment>
<keyword evidence="1" id="KW-0732">Signal</keyword>
<dbReference type="PANTHER" id="PTHR33619">
    <property type="entry name" value="POLYSACCHARIDE EXPORT PROTEIN GFCE-RELATED"/>
    <property type="match status" value="1"/>
</dbReference>
<keyword evidence="2" id="KW-0812">Transmembrane</keyword>
<dbReference type="Gene3D" id="3.30.1950.10">
    <property type="entry name" value="wza like domain"/>
    <property type="match status" value="1"/>
</dbReference>
<gene>
    <name evidence="4" type="ORF">E7Z59_13495</name>
</gene>
<evidence type="ECO:0000313" key="4">
    <source>
        <dbReference type="EMBL" id="THD66787.1"/>
    </source>
</evidence>
<dbReference type="RefSeq" id="WP_136336856.1">
    <property type="nucleotide sequence ID" value="NZ_QXMP01000013.1"/>
</dbReference>
<organism evidence="4 5">
    <name type="scientific">Robertkochia marina</name>
    <dbReference type="NCBI Taxonomy" id="1227945"/>
    <lineage>
        <taxon>Bacteria</taxon>
        <taxon>Pseudomonadati</taxon>
        <taxon>Bacteroidota</taxon>
        <taxon>Flavobacteriia</taxon>
        <taxon>Flavobacteriales</taxon>
        <taxon>Flavobacteriaceae</taxon>
        <taxon>Robertkochia</taxon>
    </lineage>
</organism>
<keyword evidence="5" id="KW-1185">Reference proteome</keyword>
<dbReference type="EMBL" id="SSMC01000003">
    <property type="protein sequence ID" value="THD66787.1"/>
    <property type="molecule type" value="Genomic_DNA"/>
</dbReference>
<evidence type="ECO:0000256" key="2">
    <source>
        <dbReference type="SAM" id="Phobius"/>
    </source>
</evidence>